<dbReference type="AlphaFoldDB" id="A0A644ZP80"/>
<proteinExistence type="predicted"/>
<accession>A0A644ZP80</accession>
<gene>
    <name evidence="1" type="ORF">SDC9_89213</name>
</gene>
<sequence>MFFDTMFHEAVHEFIGIASAENDFHSAVSALETGKAELVCFVTGRNRDRGIFHCNIGIESAGATNIHFAFVFAVEVDQDIAFQHIAFKSESTGHSGFLVNGHQCLDRAVFDGFRSQYSHGCGNTHSIVSAECGAVSSNPFTIDICLDGIFFKIKILVAVFLRNHVEVTLQHNALAVFHTRGCRLADDHIAHFVNNGFKTK</sequence>
<protein>
    <submittedName>
        <fullName evidence="1">Uncharacterized protein</fullName>
    </submittedName>
</protein>
<reference evidence="1" key="1">
    <citation type="submission" date="2019-08" db="EMBL/GenBank/DDBJ databases">
        <authorList>
            <person name="Kucharzyk K."/>
            <person name="Murdoch R.W."/>
            <person name="Higgins S."/>
            <person name="Loffler F."/>
        </authorList>
    </citation>
    <scope>NUCLEOTIDE SEQUENCE</scope>
</reference>
<evidence type="ECO:0000313" key="1">
    <source>
        <dbReference type="EMBL" id="MPM42547.1"/>
    </source>
</evidence>
<name>A0A644ZP80_9ZZZZ</name>
<dbReference type="EMBL" id="VSSQ01009770">
    <property type="protein sequence ID" value="MPM42547.1"/>
    <property type="molecule type" value="Genomic_DNA"/>
</dbReference>
<comment type="caution">
    <text evidence="1">The sequence shown here is derived from an EMBL/GenBank/DDBJ whole genome shotgun (WGS) entry which is preliminary data.</text>
</comment>
<organism evidence="1">
    <name type="scientific">bioreactor metagenome</name>
    <dbReference type="NCBI Taxonomy" id="1076179"/>
    <lineage>
        <taxon>unclassified sequences</taxon>
        <taxon>metagenomes</taxon>
        <taxon>ecological metagenomes</taxon>
    </lineage>
</organism>